<name>W7TE30_9STRA</name>
<evidence type="ECO:0000313" key="2">
    <source>
        <dbReference type="EMBL" id="EWM24467.1"/>
    </source>
</evidence>
<keyword evidence="3" id="KW-1185">Reference proteome</keyword>
<reference evidence="2 3" key="1">
    <citation type="journal article" date="2014" name="Mol. Plant">
        <title>Chromosome Scale Genome Assembly and Transcriptome Profiling of Nannochloropsis gaditana in Nitrogen Depletion.</title>
        <authorList>
            <person name="Corteggiani Carpinelli E."/>
            <person name="Telatin A."/>
            <person name="Vitulo N."/>
            <person name="Forcato C."/>
            <person name="D'Angelo M."/>
            <person name="Schiavon R."/>
            <person name="Vezzi A."/>
            <person name="Giacometti G.M."/>
            <person name="Morosinotto T."/>
            <person name="Valle G."/>
        </authorList>
    </citation>
    <scope>NUCLEOTIDE SEQUENCE [LARGE SCALE GENOMIC DNA]</scope>
    <source>
        <strain evidence="2 3">B-31</strain>
    </source>
</reference>
<dbReference type="AlphaFoldDB" id="W7TE30"/>
<sequence length="286" mass="32351">MNIYFFQWHFQRRSLAPTTVVWATKRVGWFKPLERKVSHLSSSSTCSPCLSCFSHPRGKQAHRKTRRQFDSREHACRGVDNIFQAYRDGLLQFYLAACQAPEYLKLNSDVPCILARSTSGGSFLSPVVSHRGHTLHADLPLRPFFPLPFFHHPCGEALVACAERLRAILSQGGRICERGSQWKRRGRSAERGQGRRPSRQPAAATAPKRRRGWRGWGGRRRLWRTWRWGPCGLERAAADVYHRVDGARSPIILRARREGNILAGVCDSGPGVRGGGAHHCQQPERG</sequence>
<dbReference type="Proteomes" id="UP000019335">
    <property type="component" value="Chromosome 13"/>
</dbReference>
<comment type="caution">
    <text evidence="2">The sequence shown here is derived from an EMBL/GenBank/DDBJ whole genome shotgun (WGS) entry which is preliminary data.</text>
</comment>
<evidence type="ECO:0000313" key="3">
    <source>
        <dbReference type="Proteomes" id="UP000019335"/>
    </source>
</evidence>
<proteinExistence type="predicted"/>
<dbReference type="EMBL" id="AZIL01001229">
    <property type="protein sequence ID" value="EWM24467.1"/>
    <property type="molecule type" value="Genomic_DNA"/>
</dbReference>
<evidence type="ECO:0000256" key="1">
    <source>
        <dbReference type="SAM" id="MobiDB-lite"/>
    </source>
</evidence>
<organism evidence="2 3">
    <name type="scientific">Nannochloropsis gaditana</name>
    <dbReference type="NCBI Taxonomy" id="72520"/>
    <lineage>
        <taxon>Eukaryota</taxon>
        <taxon>Sar</taxon>
        <taxon>Stramenopiles</taxon>
        <taxon>Ochrophyta</taxon>
        <taxon>Eustigmatophyceae</taxon>
        <taxon>Eustigmatales</taxon>
        <taxon>Monodopsidaceae</taxon>
        <taxon>Nannochloropsis</taxon>
    </lineage>
</organism>
<accession>W7TE30</accession>
<feature type="region of interest" description="Disordered" evidence="1">
    <location>
        <begin position="183"/>
        <end position="213"/>
    </location>
</feature>
<gene>
    <name evidence="2" type="ORF">Naga_100302g1</name>
</gene>
<protein>
    <submittedName>
        <fullName evidence="2">Uncharacterized protein</fullName>
    </submittedName>
</protein>